<name>A0ACB9G4K8_CICIN</name>
<evidence type="ECO:0000313" key="1">
    <source>
        <dbReference type="EMBL" id="KAI3777971.1"/>
    </source>
</evidence>
<reference evidence="1 2" key="2">
    <citation type="journal article" date="2022" name="Mol. Ecol. Resour.">
        <title>The genomes of chicory, endive, great burdock and yacon provide insights into Asteraceae paleo-polyploidization history and plant inulin production.</title>
        <authorList>
            <person name="Fan W."/>
            <person name="Wang S."/>
            <person name="Wang H."/>
            <person name="Wang A."/>
            <person name="Jiang F."/>
            <person name="Liu H."/>
            <person name="Zhao H."/>
            <person name="Xu D."/>
            <person name="Zhang Y."/>
        </authorList>
    </citation>
    <scope>NUCLEOTIDE SEQUENCE [LARGE SCALE GENOMIC DNA]</scope>
    <source>
        <strain evidence="2">cv. Punajuju</strain>
        <tissue evidence="1">Leaves</tissue>
    </source>
</reference>
<protein>
    <submittedName>
        <fullName evidence="1">Uncharacterized protein</fullName>
    </submittedName>
</protein>
<organism evidence="1 2">
    <name type="scientific">Cichorium intybus</name>
    <name type="common">Chicory</name>
    <dbReference type="NCBI Taxonomy" id="13427"/>
    <lineage>
        <taxon>Eukaryota</taxon>
        <taxon>Viridiplantae</taxon>
        <taxon>Streptophyta</taxon>
        <taxon>Embryophyta</taxon>
        <taxon>Tracheophyta</taxon>
        <taxon>Spermatophyta</taxon>
        <taxon>Magnoliopsida</taxon>
        <taxon>eudicotyledons</taxon>
        <taxon>Gunneridae</taxon>
        <taxon>Pentapetalae</taxon>
        <taxon>asterids</taxon>
        <taxon>campanulids</taxon>
        <taxon>Asterales</taxon>
        <taxon>Asteraceae</taxon>
        <taxon>Cichorioideae</taxon>
        <taxon>Cichorieae</taxon>
        <taxon>Cichoriinae</taxon>
        <taxon>Cichorium</taxon>
    </lineage>
</organism>
<dbReference type="Proteomes" id="UP001055811">
    <property type="component" value="Linkage Group LG02"/>
</dbReference>
<reference evidence="2" key="1">
    <citation type="journal article" date="2022" name="Mol. Ecol. Resour.">
        <title>The genomes of chicory, endive, great burdock and yacon provide insights into Asteraceae palaeo-polyploidization history and plant inulin production.</title>
        <authorList>
            <person name="Fan W."/>
            <person name="Wang S."/>
            <person name="Wang H."/>
            <person name="Wang A."/>
            <person name="Jiang F."/>
            <person name="Liu H."/>
            <person name="Zhao H."/>
            <person name="Xu D."/>
            <person name="Zhang Y."/>
        </authorList>
    </citation>
    <scope>NUCLEOTIDE SEQUENCE [LARGE SCALE GENOMIC DNA]</scope>
    <source>
        <strain evidence="2">cv. Punajuju</strain>
    </source>
</reference>
<keyword evidence="2" id="KW-1185">Reference proteome</keyword>
<proteinExistence type="predicted"/>
<evidence type="ECO:0000313" key="2">
    <source>
        <dbReference type="Proteomes" id="UP001055811"/>
    </source>
</evidence>
<dbReference type="EMBL" id="CM042010">
    <property type="protein sequence ID" value="KAI3777971.1"/>
    <property type="molecule type" value="Genomic_DNA"/>
</dbReference>
<comment type="caution">
    <text evidence="1">The sequence shown here is derived from an EMBL/GenBank/DDBJ whole genome shotgun (WGS) entry which is preliminary data.</text>
</comment>
<sequence>MAAVSQNQDFTGVPTIGDLAGMRNAMDQLGGNPSKINLLVPVDLVIDHSVQVDVSRSENALQANMELELERNKER</sequence>
<accession>A0ACB9G4K8</accession>
<gene>
    <name evidence="1" type="ORF">L2E82_06883</name>
</gene>